<sequence length="106" mass="11050">MVEVLWALARCLLCSPVLALEQPDTLLGLLSRLYSVCCEAEGAGHVGPHPGHVDRQDSDGAGGVGDSCKEDSCILLSIPCSVRGVHVEHSYIFAPSSCSSDAAIAK</sequence>
<dbReference type="InParanoid" id="A0A165P4X6"/>
<name>A0A165P4X6_EXIGL</name>
<reference evidence="2 3" key="1">
    <citation type="journal article" date="2016" name="Mol. Biol. Evol.">
        <title>Comparative Genomics of Early-Diverging Mushroom-Forming Fungi Provides Insights into the Origins of Lignocellulose Decay Capabilities.</title>
        <authorList>
            <person name="Nagy L.G."/>
            <person name="Riley R."/>
            <person name="Tritt A."/>
            <person name="Adam C."/>
            <person name="Daum C."/>
            <person name="Floudas D."/>
            <person name="Sun H."/>
            <person name="Yadav J.S."/>
            <person name="Pangilinan J."/>
            <person name="Larsson K.H."/>
            <person name="Matsuura K."/>
            <person name="Barry K."/>
            <person name="Labutti K."/>
            <person name="Kuo R."/>
            <person name="Ohm R.A."/>
            <person name="Bhattacharya S.S."/>
            <person name="Shirouzu T."/>
            <person name="Yoshinaga Y."/>
            <person name="Martin F.M."/>
            <person name="Grigoriev I.V."/>
            <person name="Hibbett D.S."/>
        </authorList>
    </citation>
    <scope>NUCLEOTIDE SEQUENCE [LARGE SCALE GENOMIC DNA]</scope>
    <source>
        <strain evidence="2 3">HHB12029</strain>
    </source>
</reference>
<evidence type="ECO:0000256" key="1">
    <source>
        <dbReference type="SAM" id="SignalP"/>
    </source>
</evidence>
<accession>A0A165P4X6</accession>
<feature type="signal peptide" evidence="1">
    <location>
        <begin position="1"/>
        <end position="19"/>
    </location>
</feature>
<organism evidence="2 3">
    <name type="scientific">Exidia glandulosa HHB12029</name>
    <dbReference type="NCBI Taxonomy" id="1314781"/>
    <lineage>
        <taxon>Eukaryota</taxon>
        <taxon>Fungi</taxon>
        <taxon>Dikarya</taxon>
        <taxon>Basidiomycota</taxon>
        <taxon>Agaricomycotina</taxon>
        <taxon>Agaricomycetes</taxon>
        <taxon>Auriculariales</taxon>
        <taxon>Exidiaceae</taxon>
        <taxon>Exidia</taxon>
    </lineage>
</organism>
<evidence type="ECO:0000313" key="2">
    <source>
        <dbReference type="EMBL" id="KZW01655.1"/>
    </source>
</evidence>
<dbReference type="Proteomes" id="UP000077266">
    <property type="component" value="Unassembled WGS sequence"/>
</dbReference>
<dbReference type="AlphaFoldDB" id="A0A165P4X6"/>
<evidence type="ECO:0008006" key="4">
    <source>
        <dbReference type="Google" id="ProtNLM"/>
    </source>
</evidence>
<proteinExistence type="predicted"/>
<protein>
    <recommendedName>
        <fullName evidence="4">Secreted protein</fullName>
    </recommendedName>
</protein>
<gene>
    <name evidence="2" type="ORF">EXIGLDRAFT_717242</name>
</gene>
<keyword evidence="1" id="KW-0732">Signal</keyword>
<dbReference type="EMBL" id="KV425892">
    <property type="protein sequence ID" value="KZW01655.1"/>
    <property type="molecule type" value="Genomic_DNA"/>
</dbReference>
<feature type="chain" id="PRO_5007863685" description="Secreted protein" evidence="1">
    <location>
        <begin position="20"/>
        <end position="106"/>
    </location>
</feature>
<keyword evidence="3" id="KW-1185">Reference proteome</keyword>
<evidence type="ECO:0000313" key="3">
    <source>
        <dbReference type="Proteomes" id="UP000077266"/>
    </source>
</evidence>